<feature type="signal peptide" evidence="1">
    <location>
        <begin position="1"/>
        <end position="25"/>
    </location>
</feature>
<accession>A0A5C9A3K1</accession>
<evidence type="ECO:0000313" key="3">
    <source>
        <dbReference type="Proteomes" id="UP000321933"/>
    </source>
</evidence>
<gene>
    <name evidence="2" type="ORF">FVW59_00035</name>
</gene>
<evidence type="ECO:0000256" key="1">
    <source>
        <dbReference type="SAM" id="SignalP"/>
    </source>
</evidence>
<dbReference type="Pfam" id="PF04338">
    <property type="entry name" value="DUF481"/>
    <property type="match status" value="1"/>
</dbReference>
<dbReference type="Proteomes" id="UP000321933">
    <property type="component" value="Unassembled WGS sequence"/>
</dbReference>
<dbReference type="OrthoDB" id="9806250at2"/>
<dbReference type="EMBL" id="VRYZ01000001">
    <property type="protein sequence ID" value="TXS94350.1"/>
    <property type="molecule type" value="Genomic_DNA"/>
</dbReference>
<keyword evidence="1" id="KW-0732">Signal</keyword>
<feature type="chain" id="PRO_5023119824" evidence="1">
    <location>
        <begin position="26"/>
        <end position="349"/>
    </location>
</feature>
<keyword evidence="3" id="KW-1185">Reference proteome</keyword>
<sequence>MSPIRFRRSLCAAGLLALHIAGAVAEDSNTSPDEIVLQNGSRILGTVTATRDGVVTVETEFAGTLSIAQDKIASMRTQTPVVMKLEDGTVVEDQPIVVADSELVLPATLVTQSYPLADLAVMNPEPWELGQGYRWKGLVSAALTIEDGNTDTEEFDYRVESVWRSLRDRFTTKLNGEVDEANGVKNAENWNATAKYDYFLEDPTWYTGLTAAAESDKFADLDLRYYIGPYLGHQFYEEPVLTLSAEVGAVYVNEDFIVADDKEYPGANWTVNASSNILGGDSRLYLDHNGILNLDDAGDLIMNTTFGLAFPLMFSIEAAAEVLLEYDSGLPPEVEKLDQTYRFRIGYTW</sequence>
<evidence type="ECO:0000313" key="2">
    <source>
        <dbReference type="EMBL" id="TXS94350.1"/>
    </source>
</evidence>
<comment type="caution">
    <text evidence="2">The sequence shown here is derived from an EMBL/GenBank/DDBJ whole genome shotgun (WGS) entry which is preliminary data.</text>
</comment>
<dbReference type="AlphaFoldDB" id="A0A5C9A3K1"/>
<dbReference type="RefSeq" id="WP_148062206.1">
    <property type="nucleotide sequence ID" value="NZ_VRYZ01000001.1"/>
</dbReference>
<organism evidence="2 3">
    <name type="scientific">Parahaliea aestuarii</name>
    <dbReference type="NCBI Taxonomy" id="1852021"/>
    <lineage>
        <taxon>Bacteria</taxon>
        <taxon>Pseudomonadati</taxon>
        <taxon>Pseudomonadota</taxon>
        <taxon>Gammaproteobacteria</taxon>
        <taxon>Cellvibrionales</taxon>
        <taxon>Halieaceae</taxon>
        <taxon>Parahaliea</taxon>
    </lineage>
</organism>
<protein>
    <submittedName>
        <fullName evidence="2">DUF481 domain-containing protein</fullName>
    </submittedName>
</protein>
<name>A0A5C9A3K1_9GAMM</name>
<reference evidence="2 3" key="1">
    <citation type="submission" date="2019-08" db="EMBL/GenBank/DDBJ databases">
        <title>Parahaliea maris sp. nov., isolated from the surface seawater.</title>
        <authorList>
            <person name="Liu Y."/>
        </authorList>
    </citation>
    <scope>NUCLEOTIDE SEQUENCE [LARGE SCALE GENOMIC DNA]</scope>
    <source>
        <strain evidence="2 3">S2-26</strain>
    </source>
</reference>
<proteinExistence type="predicted"/>
<dbReference type="InterPro" id="IPR007433">
    <property type="entry name" value="DUF481"/>
</dbReference>